<accession>A0ABT8STV3</accession>
<keyword evidence="3" id="KW-1185">Reference proteome</keyword>
<dbReference type="RefSeq" id="WP_302075930.1">
    <property type="nucleotide sequence ID" value="NZ_JAUKWQ010000001.1"/>
</dbReference>
<evidence type="ECO:0000313" key="3">
    <source>
        <dbReference type="Proteomes" id="UP001169006"/>
    </source>
</evidence>
<keyword evidence="1" id="KW-1133">Transmembrane helix</keyword>
<feature type="transmembrane region" description="Helical" evidence="1">
    <location>
        <begin position="25"/>
        <end position="48"/>
    </location>
</feature>
<keyword evidence="1" id="KW-0472">Membrane</keyword>
<name>A0ABT8STV3_9HYPH</name>
<keyword evidence="1" id="KW-0812">Transmembrane</keyword>
<reference evidence="2" key="2">
    <citation type="submission" date="2023-07" db="EMBL/GenBank/DDBJ databases">
        <authorList>
            <person name="Sun H."/>
        </authorList>
    </citation>
    <scope>NUCLEOTIDE SEQUENCE</scope>
    <source>
        <strain evidence="2">05753</strain>
    </source>
</reference>
<dbReference type="EMBL" id="JAUKWQ010000001">
    <property type="protein sequence ID" value="MDO1581847.1"/>
    <property type="molecule type" value="Genomic_DNA"/>
</dbReference>
<gene>
    <name evidence="2" type="ORF">Q2T52_07030</name>
</gene>
<sequence length="60" mass="6705">MRVRPVRRSGYCRSLTLPRHAPRRLGVTHVILAMLLMELIIVAMVYVATGASDLPGREGF</sequence>
<evidence type="ECO:0000313" key="2">
    <source>
        <dbReference type="EMBL" id="MDO1581847.1"/>
    </source>
</evidence>
<comment type="caution">
    <text evidence="2">The sequence shown here is derived from an EMBL/GenBank/DDBJ whole genome shotgun (WGS) entry which is preliminary data.</text>
</comment>
<proteinExistence type="predicted"/>
<organism evidence="2 3">
    <name type="scientific">Rhizobium oryzicola</name>
    <dbReference type="NCBI Taxonomy" id="1232668"/>
    <lineage>
        <taxon>Bacteria</taxon>
        <taxon>Pseudomonadati</taxon>
        <taxon>Pseudomonadota</taxon>
        <taxon>Alphaproteobacteria</taxon>
        <taxon>Hyphomicrobiales</taxon>
        <taxon>Rhizobiaceae</taxon>
        <taxon>Rhizobium/Agrobacterium group</taxon>
        <taxon>Rhizobium</taxon>
    </lineage>
</organism>
<evidence type="ECO:0000256" key="1">
    <source>
        <dbReference type="SAM" id="Phobius"/>
    </source>
</evidence>
<dbReference type="Proteomes" id="UP001169006">
    <property type="component" value="Unassembled WGS sequence"/>
</dbReference>
<reference evidence="2" key="1">
    <citation type="journal article" date="2015" name="Int. J. Syst. Evol. Microbiol.">
        <title>Rhizobium oryzicola sp. nov., potential plant-growth-promoting endophytic bacteria isolated from rice roots.</title>
        <authorList>
            <person name="Zhang X.X."/>
            <person name="Gao J.S."/>
            <person name="Cao Y.H."/>
            <person name="Sheirdil R.A."/>
            <person name="Wang X.C."/>
            <person name="Zhang L."/>
        </authorList>
    </citation>
    <scope>NUCLEOTIDE SEQUENCE</scope>
    <source>
        <strain evidence="2">05753</strain>
    </source>
</reference>
<protein>
    <submittedName>
        <fullName evidence="2">Uncharacterized protein</fullName>
    </submittedName>
</protein>